<evidence type="ECO:0000313" key="1">
    <source>
        <dbReference type="EMBL" id="KAG1801157.1"/>
    </source>
</evidence>
<dbReference type="AlphaFoldDB" id="A0A9P7J3P6"/>
<evidence type="ECO:0000313" key="2">
    <source>
        <dbReference type="Proteomes" id="UP000807769"/>
    </source>
</evidence>
<dbReference type="OrthoDB" id="3199698at2759"/>
<comment type="caution">
    <text evidence="1">The sequence shown here is derived from an EMBL/GenBank/DDBJ whole genome shotgun (WGS) entry which is preliminary data.</text>
</comment>
<keyword evidence="2" id="KW-1185">Reference proteome</keyword>
<dbReference type="RefSeq" id="XP_041186011.1">
    <property type="nucleotide sequence ID" value="XM_041333721.1"/>
</dbReference>
<reference evidence="1" key="1">
    <citation type="journal article" date="2020" name="New Phytol.">
        <title>Comparative genomics reveals dynamic genome evolution in host specialist ectomycorrhizal fungi.</title>
        <authorList>
            <person name="Lofgren L.A."/>
            <person name="Nguyen N.H."/>
            <person name="Vilgalys R."/>
            <person name="Ruytinx J."/>
            <person name="Liao H.L."/>
            <person name="Branco S."/>
            <person name="Kuo A."/>
            <person name="LaButti K."/>
            <person name="Lipzen A."/>
            <person name="Andreopoulos W."/>
            <person name="Pangilinan J."/>
            <person name="Riley R."/>
            <person name="Hundley H."/>
            <person name="Na H."/>
            <person name="Barry K."/>
            <person name="Grigoriev I.V."/>
            <person name="Stajich J.E."/>
            <person name="Kennedy P.G."/>
        </authorList>
    </citation>
    <scope>NUCLEOTIDE SEQUENCE</scope>
    <source>
        <strain evidence="1">MN1</strain>
    </source>
</reference>
<protein>
    <submittedName>
        <fullName evidence="1">Uncharacterized protein</fullName>
    </submittedName>
</protein>
<organism evidence="1 2">
    <name type="scientific">Suillus subaureus</name>
    <dbReference type="NCBI Taxonomy" id="48587"/>
    <lineage>
        <taxon>Eukaryota</taxon>
        <taxon>Fungi</taxon>
        <taxon>Dikarya</taxon>
        <taxon>Basidiomycota</taxon>
        <taxon>Agaricomycotina</taxon>
        <taxon>Agaricomycetes</taxon>
        <taxon>Agaricomycetidae</taxon>
        <taxon>Boletales</taxon>
        <taxon>Suillineae</taxon>
        <taxon>Suillaceae</taxon>
        <taxon>Suillus</taxon>
    </lineage>
</organism>
<accession>A0A9P7J3P6</accession>
<gene>
    <name evidence="1" type="ORF">BJ212DRAFT_1305141</name>
</gene>
<proteinExistence type="predicted"/>
<dbReference type="EMBL" id="JABBWG010000100">
    <property type="protein sequence ID" value="KAG1801157.1"/>
    <property type="molecule type" value="Genomic_DNA"/>
</dbReference>
<sequence length="343" mass="37590">MIQLFGAPNGLCLSITESKHIKAVKEPWCRSSRYKALSQMLLTNQCLNKIAAAQSDFEAHGMLQGLCLSNALQALGESNGKLLDNSTDEDEDNNDALQARPDCLCLNEPQNQTVKGDLVGIVDGPTVQAHVELAAAPVPGCSPNVPALMLDLNLPILPTLIQQFLHDQLHIDDDEPPKFDPAMAPTYMGRVSVFSSAAASFYAPSDLSGTGGMRCEHIQAMPSCMNDEVSCGLDGLAIARVLHFLGFKYQMKYLRCAVIRWFSYVTDSQDPDTGMYLVAPSTNDDGMPDVSIIHIDCIFHAAHLIPLYGSNVLPRTITLHDSYNIFRTFYVNKYADHHAFEVA</sequence>
<name>A0A9P7J3P6_9AGAM</name>
<dbReference type="GeneID" id="64627738"/>
<dbReference type="Proteomes" id="UP000807769">
    <property type="component" value="Unassembled WGS sequence"/>
</dbReference>